<dbReference type="PANTHER" id="PTHR19446">
    <property type="entry name" value="REVERSE TRANSCRIPTASES"/>
    <property type="match status" value="1"/>
</dbReference>
<dbReference type="EMBL" id="CP144750">
    <property type="protein sequence ID" value="WVZ78764.1"/>
    <property type="molecule type" value="Genomic_DNA"/>
</dbReference>
<keyword evidence="3" id="KW-1185">Reference proteome</keyword>
<feature type="domain" description="Reverse transcriptase" evidence="1">
    <location>
        <begin position="1"/>
        <end position="143"/>
    </location>
</feature>
<evidence type="ECO:0000313" key="2">
    <source>
        <dbReference type="EMBL" id="WVZ78764.1"/>
    </source>
</evidence>
<evidence type="ECO:0000259" key="1">
    <source>
        <dbReference type="PROSITE" id="PS50878"/>
    </source>
</evidence>
<sequence>MNSLVSPSQSAFIKGRSIHDSFLSVRNAVRRLHRKRTPSLFIKLDITKAFDSVRWEYLLTLMKELGFPTRWCDWIAVLLSTSSSRVLLNGVPSTPIKHGRGLRQGDPLSPLLFVIAMDPLQKLLDLATNLGFLGKLRGRTATM</sequence>
<reference evidence="2 3" key="1">
    <citation type="submission" date="2024-02" db="EMBL/GenBank/DDBJ databases">
        <title>High-quality chromosome-scale genome assembly of Pensacola bahiagrass (Paspalum notatum Flugge var. saurae).</title>
        <authorList>
            <person name="Vega J.M."/>
            <person name="Podio M."/>
            <person name="Orjuela J."/>
            <person name="Siena L.A."/>
            <person name="Pessino S.C."/>
            <person name="Combes M.C."/>
            <person name="Mariac C."/>
            <person name="Albertini E."/>
            <person name="Pupilli F."/>
            <person name="Ortiz J.P.A."/>
            <person name="Leblanc O."/>
        </authorList>
    </citation>
    <scope>NUCLEOTIDE SEQUENCE [LARGE SCALE GENOMIC DNA]</scope>
    <source>
        <strain evidence="2">R1</strain>
        <tissue evidence="2">Leaf</tissue>
    </source>
</reference>
<proteinExistence type="predicted"/>
<dbReference type="Proteomes" id="UP001341281">
    <property type="component" value="Chromosome 06"/>
</dbReference>
<dbReference type="AlphaFoldDB" id="A0AAQ3TQW3"/>
<gene>
    <name evidence="2" type="ORF">U9M48_026420</name>
</gene>
<dbReference type="Pfam" id="PF00078">
    <property type="entry name" value="RVT_1"/>
    <property type="match status" value="1"/>
</dbReference>
<protein>
    <recommendedName>
        <fullName evidence="1">Reverse transcriptase domain-containing protein</fullName>
    </recommendedName>
</protein>
<dbReference type="PROSITE" id="PS50878">
    <property type="entry name" value="RT_POL"/>
    <property type="match status" value="1"/>
</dbReference>
<dbReference type="InterPro" id="IPR000477">
    <property type="entry name" value="RT_dom"/>
</dbReference>
<evidence type="ECO:0000313" key="3">
    <source>
        <dbReference type="Proteomes" id="UP001341281"/>
    </source>
</evidence>
<dbReference type="SUPFAM" id="SSF56672">
    <property type="entry name" value="DNA/RNA polymerases"/>
    <property type="match status" value="1"/>
</dbReference>
<organism evidence="2 3">
    <name type="scientific">Paspalum notatum var. saurae</name>
    <dbReference type="NCBI Taxonomy" id="547442"/>
    <lineage>
        <taxon>Eukaryota</taxon>
        <taxon>Viridiplantae</taxon>
        <taxon>Streptophyta</taxon>
        <taxon>Embryophyta</taxon>
        <taxon>Tracheophyta</taxon>
        <taxon>Spermatophyta</taxon>
        <taxon>Magnoliopsida</taxon>
        <taxon>Liliopsida</taxon>
        <taxon>Poales</taxon>
        <taxon>Poaceae</taxon>
        <taxon>PACMAD clade</taxon>
        <taxon>Panicoideae</taxon>
        <taxon>Andropogonodae</taxon>
        <taxon>Paspaleae</taxon>
        <taxon>Paspalinae</taxon>
        <taxon>Paspalum</taxon>
    </lineage>
</organism>
<dbReference type="InterPro" id="IPR043502">
    <property type="entry name" value="DNA/RNA_pol_sf"/>
</dbReference>
<accession>A0AAQ3TQW3</accession>
<name>A0AAQ3TQW3_PASNO</name>